<dbReference type="AlphaFoldDB" id="A0AAD8K764"/>
<comment type="caution">
    <text evidence="1">The sequence shown here is derived from an EMBL/GenBank/DDBJ whole genome shotgun (WGS) entry which is preliminary data.</text>
</comment>
<evidence type="ECO:0000313" key="2">
    <source>
        <dbReference type="Proteomes" id="UP001229421"/>
    </source>
</evidence>
<dbReference type="Proteomes" id="UP001229421">
    <property type="component" value="Unassembled WGS sequence"/>
</dbReference>
<accession>A0AAD8K764</accession>
<evidence type="ECO:0000313" key="1">
    <source>
        <dbReference type="EMBL" id="KAK1415751.1"/>
    </source>
</evidence>
<gene>
    <name evidence="1" type="ORF">QVD17_31537</name>
</gene>
<proteinExistence type="predicted"/>
<sequence length="68" mass="7657">MPKKQNNDYGMAILQISIQFSPPPTYINPKILPSNTFHRPRHRRSSYSGPVATTALPTIPVSVIFSYI</sequence>
<organism evidence="1 2">
    <name type="scientific">Tagetes erecta</name>
    <name type="common">African marigold</name>
    <dbReference type="NCBI Taxonomy" id="13708"/>
    <lineage>
        <taxon>Eukaryota</taxon>
        <taxon>Viridiplantae</taxon>
        <taxon>Streptophyta</taxon>
        <taxon>Embryophyta</taxon>
        <taxon>Tracheophyta</taxon>
        <taxon>Spermatophyta</taxon>
        <taxon>Magnoliopsida</taxon>
        <taxon>eudicotyledons</taxon>
        <taxon>Gunneridae</taxon>
        <taxon>Pentapetalae</taxon>
        <taxon>asterids</taxon>
        <taxon>campanulids</taxon>
        <taxon>Asterales</taxon>
        <taxon>Asteraceae</taxon>
        <taxon>Asteroideae</taxon>
        <taxon>Heliantheae alliance</taxon>
        <taxon>Tageteae</taxon>
        <taxon>Tagetes</taxon>
    </lineage>
</organism>
<dbReference type="EMBL" id="JAUHHV010000008">
    <property type="protein sequence ID" value="KAK1415751.1"/>
    <property type="molecule type" value="Genomic_DNA"/>
</dbReference>
<name>A0AAD8K764_TARER</name>
<protein>
    <submittedName>
        <fullName evidence="1">Uncharacterized protein</fullName>
    </submittedName>
</protein>
<reference evidence="1" key="1">
    <citation type="journal article" date="2023" name="bioRxiv">
        <title>Improved chromosome-level genome assembly for marigold (Tagetes erecta).</title>
        <authorList>
            <person name="Jiang F."/>
            <person name="Yuan L."/>
            <person name="Wang S."/>
            <person name="Wang H."/>
            <person name="Xu D."/>
            <person name="Wang A."/>
            <person name="Fan W."/>
        </authorList>
    </citation>
    <scope>NUCLEOTIDE SEQUENCE</scope>
    <source>
        <strain evidence="1">WSJ</strain>
        <tissue evidence="1">Leaf</tissue>
    </source>
</reference>
<keyword evidence="2" id="KW-1185">Reference proteome</keyword>